<dbReference type="EMBL" id="GL833156">
    <property type="protein sequence ID" value="EGB04060.1"/>
    <property type="molecule type" value="Genomic_DNA"/>
</dbReference>
<feature type="region of interest" description="Disordered" evidence="1">
    <location>
        <begin position="1337"/>
        <end position="1375"/>
    </location>
</feature>
<accession>F0YL99</accession>
<feature type="compositionally biased region" description="Basic and acidic residues" evidence="1">
    <location>
        <begin position="548"/>
        <end position="558"/>
    </location>
</feature>
<name>F0YL99_AURAN</name>
<dbReference type="InParanoid" id="F0YL99"/>
<evidence type="ECO:0000313" key="3">
    <source>
        <dbReference type="Proteomes" id="UP000002729"/>
    </source>
</evidence>
<dbReference type="SUPFAM" id="SSF53335">
    <property type="entry name" value="S-adenosyl-L-methionine-dependent methyltransferases"/>
    <property type="match status" value="1"/>
</dbReference>
<reference evidence="2 3" key="1">
    <citation type="journal article" date="2011" name="Proc. Natl. Acad. Sci. U.S.A.">
        <title>Niche of harmful alga Aureococcus anophagefferens revealed through ecogenomics.</title>
        <authorList>
            <person name="Gobler C.J."/>
            <person name="Berry D.L."/>
            <person name="Dyhrman S.T."/>
            <person name="Wilhelm S.W."/>
            <person name="Salamov A."/>
            <person name="Lobanov A.V."/>
            <person name="Zhang Y."/>
            <person name="Collier J.L."/>
            <person name="Wurch L.L."/>
            <person name="Kustka A.B."/>
            <person name="Dill B.D."/>
            <person name="Shah M."/>
            <person name="VerBerkmoes N.C."/>
            <person name="Kuo A."/>
            <person name="Terry A."/>
            <person name="Pangilinan J."/>
            <person name="Lindquist E.A."/>
            <person name="Lucas S."/>
            <person name="Paulsen I.T."/>
            <person name="Hattenrath-Lehmann T.K."/>
            <person name="Talmage S.C."/>
            <person name="Walker E.A."/>
            <person name="Koch F."/>
            <person name="Burson A.M."/>
            <person name="Marcoval M.A."/>
            <person name="Tang Y.Z."/>
            <person name="Lecleir G.R."/>
            <person name="Coyne K.J."/>
            <person name="Berg G.M."/>
            <person name="Bertrand E.M."/>
            <person name="Saito M.A."/>
            <person name="Gladyshev V.N."/>
            <person name="Grigoriev I.V."/>
        </authorList>
    </citation>
    <scope>NUCLEOTIDE SEQUENCE [LARGE SCALE GENOMIC DNA]</scope>
    <source>
        <strain evidence="3">CCMP 1984</strain>
    </source>
</reference>
<feature type="compositionally biased region" description="Low complexity" evidence="1">
    <location>
        <begin position="159"/>
        <end position="172"/>
    </location>
</feature>
<dbReference type="Gene3D" id="3.90.120.10">
    <property type="entry name" value="DNA Methylase, subunit A, domain 2"/>
    <property type="match status" value="1"/>
</dbReference>
<protein>
    <recommendedName>
        <fullName evidence="4">Integrase catalytic domain-containing protein</fullName>
    </recommendedName>
</protein>
<organism evidence="3">
    <name type="scientific">Aureococcus anophagefferens</name>
    <name type="common">Harmful bloom alga</name>
    <dbReference type="NCBI Taxonomy" id="44056"/>
    <lineage>
        <taxon>Eukaryota</taxon>
        <taxon>Sar</taxon>
        <taxon>Stramenopiles</taxon>
        <taxon>Ochrophyta</taxon>
        <taxon>Pelagophyceae</taxon>
        <taxon>Pelagomonadales</taxon>
        <taxon>Pelagomonadaceae</taxon>
        <taxon>Aureococcus</taxon>
    </lineage>
</organism>
<dbReference type="GeneID" id="20226251"/>
<feature type="compositionally biased region" description="Acidic residues" evidence="1">
    <location>
        <begin position="530"/>
        <end position="539"/>
    </location>
</feature>
<dbReference type="SUPFAM" id="SSF53098">
    <property type="entry name" value="Ribonuclease H-like"/>
    <property type="match status" value="1"/>
</dbReference>
<feature type="region of interest" description="Disordered" evidence="1">
    <location>
        <begin position="514"/>
        <end position="640"/>
    </location>
</feature>
<proteinExistence type="predicted"/>
<dbReference type="InterPro" id="IPR036397">
    <property type="entry name" value="RNaseH_sf"/>
</dbReference>
<dbReference type="KEGG" id="aaf:AURANDRAFT_67472"/>
<dbReference type="Proteomes" id="UP000002729">
    <property type="component" value="Unassembled WGS sequence"/>
</dbReference>
<dbReference type="InterPro" id="IPR012337">
    <property type="entry name" value="RNaseH-like_sf"/>
</dbReference>
<feature type="compositionally biased region" description="Low complexity" evidence="1">
    <location>
        <begin position="628"/>
        <end position="639"/>
    </location>
</feature>
<sequence length="1520" mass="170303">MDPSLEQLDADARAAAAAAAQAEVARAAAQAEADAREKAEKAAENAATLAGILKAIKDSSDKIDRMELKLDTVTSSLDSLSVRADKTEEKLKKQKDFFSGPGLIDEHKDDLKSLILGTMLENKDQLSMVSADDLGKVTQQLTTTDGRLAKLQSKYDQIQTSASSPQTPASSAGSMEDNDPNAYSGSSFPRHLIFFEGKAADNDILRLWQEKSVSFPYFEDLLLPWEGYLYGIEFITLYHERAVSYLMETPQYQTEGGRTGELLYTKFSVYELGKTAVAALKMIQDQLLGIRDPNDENLYKYRRDPWKDVRSGRVDYGRYMTRSLHLHNVLSAAIALLKFYRGDETNLTSTNLQFETMMSLARHPSAGNGLLYHVWHQIINLNGVDTSTECREMEIQLDMLTYDISNGHCLLRFILSIRTILDCLKNRIATYNLAARKAVLYDRLLRLHMHQFIIPVVRQRQIEASHSEDAFLSSMLELSTILTNQHSYSLVTQSNPNSGVHELSVIDQTKSFDSYVDTPPRDAHATTGLDDLDPDDADEAAGAFAADGNRRTGRDGKGRQKFRPGPSVNAPSLFDDRVVTADQQYKRDRQSFLKRRSNETATTPGIRDRLKGPLRPGSAPKPSGTGGATAPKGTASGPASREELIQAIRKFKDDLRTIRSKTFKEIKLIKELNQIAHNALTSNRQNSKVKANALHMAHELTQHLIDRAVFITVRGGIELGSPFEISSALYNTLSSFVTAGLKWLNNHFPQNLLILDSGILHLIRWIVVPSFFNHIELASQDTFERNGWTVSSSKDSKFMYRANSATARLSSKELTDPSKLSKVTNWIKIQRQTNGLRTIKCVDPSQFTRFVDSATGGEIPKEAIYDPDKLLKYCTPLSKKQRRSINNYCGTFLSMHSTSLLNPQEFNLCGDGPSDPNLGFYDIRVVNKDLENKTLVFPAYDLLVYTAPCYRNTPLRLENDLPVPTRAVKLTSPNHVLNEHVPTRPECHDEHDSLMEFFSSAGYNTATNMLDACNVGDRTSRFRWFCLASKKTITSFDVCRVSKMSVHPKPMEDILEEENAEMSYKKDTAKQFVPGTVSNLFQRFKSGQYKCKSVLPHENAFVCVLLSWIHGKSTKGCIPEFGIADNGDINLTNSSSNGSAVAYIYSLLLRQFPGASVSLRCSFQLLYQRDPPQCDVYFGARTGDQGIYFACSLSHSSSSVSRQQVVDAMNARPRSARLAPGGEILFEDAMNYLRSHVRATLCHSHSRFHTGDPYLNKKKGTTGYLTSGPAPTITSMKALTRLSIDISPQFMLTAVYLTVCTHILGGDMSTHSLSAFLHIHARPLMCLGAHTELSSSDVRDNISDSRKHRKKKHAPKAPTSGWRPCPSPTSKEYADSKWHENETNHLPGEAGMIDIWYSPVQSRNGHHKYVLIFVCISSGLVIDIPMKKLDTYSFMDAMHDIYNQLHLDFGVKLKLVVSDSFSSFVEQRKLLRFKLQLQLEIEPLPPYLHNYNYAENYIKIVRNAAVCLCDKPNFQRKYTA</sequence>
<feature type="compositionally biased region" description="Basic and acidic residues" evidence="1">
    <location>
        <begin position="574"/>
        <end position="591"/>
    </location>
</feature>
<feature type="compositionally biased region" description="Basic residues" evidence="1">
    <location>
        <begin position="1346"/>
        <end position="1355"/>
    </location>
</feature>
<keyword evidence="3" id="KW-1185">Reference proteome</keyword>
<dbReference type="Gene3D" id="1.20.5.340">
    <property type="match status" value="1"/>
</dbReference>
<dbReference type="Gene3D" id="3.40.50.150">
    <property type="entry name" value="Vaccinia Virus protein VP39"/>
    <property type="match status" value="1"/>
</dbReference>
<evidence type="ECO:0000256" key="1">
    <source>
        <dbReference type="SAM" id="MobiDB-lite"/>
    </source>
</evidence>
<dbReference type="RefSeq" id="XP_009041185.1">
    <property type="nucleotide sequence ID" value="XM_009042937.1"/>
</dbReference>
<dbReference type="GO" id="GO:0003676">
    <property type="term" value="F:nucleic acid binding"/>
    <property type="evidence" value="ECO:0007669"/>
    <property type="project" value="InterPro"/>
</dbReference>
<evidence type="ECO:0000313" key="2">
    <source>
        <dbReference type="EMBL" id="EGB04060.1"/>
    </source>
</evidence>
<evidence type="ECO:0008006" key="4">
    <source>
        <dbReference type="Google" id="ProtNLM"/>
    </source>
</evidence>
<feature type="region of interest" description="Disordered" evidence="1">
    <location>
        <begin position="155"/>
        <end position="181"/>
    </location>
</feature>
<dbReference type="Gene3D" id="3.30.420.10">
    <property type="entry name" value="Ribonuclease H-like superfamily/Ribonuclease H"/>
    <property type="match status" value="1"/>
</dbReference>
<gene>
    <name evidence="2" type="ORF">AURANDRAFT_67472</name>
</gene>
<dbReference type="InterPro" id="IPR029063">
    <property type="entry name" value="SAM-dependent_MTases_sf"/>
</dbReference>